<sequence length="790" mass="90242">MSLLKKRTSVKLTASDKRKQARIQKLAATTQNTIKYTSQFQDGLMHIVEDEYSKMWQLGEIDYEVARSDDQENVLASYSEALNVLDKDSRYQLLVINKRLNNSVLDDILMDHLADGYDAYRSEMNHLIAERFETDQKNYKASNYMVLSTQARDTKQAQRQLNTLFQKYEQEFNASDVGLKFDSLDGRQRLEVMSHMLRPQQLFRTTYDDIAVSGLPSKAFISPNRLAFKENYFKINEQYGCVLFIREYPRYLEDRLIKKLTEAGRELIISIHAKPYDMVKARKDIRRKQTMNRKEKAHQQKENFKAGLSDDMIAGTVSEIGQATEALNSEFKDNGQKLFSGIFTVMVVEDSLEQLKDAKESLKDIAQAEDVLLEETYKYQEEALNTILPIGKPYLDVEQNYMRDMTTGNVAIQIPFTNIDLQSPTGQYYGQNQMSQNLITIDRKKDLITPSGLVLGSSGSGKSVAVKWGMVGTLLNPQNKDDKIIIVDPESEYLPIGKAFGASILEISSGTNNHLNILDLPDTSLLDDEDRYIDVIKEKTNLVVSLFESILKDFSDIEASIVDRVTRLTYDKFKEASRVPTLVDWDGVLREQPEEFARELAVKVEPYTTGAQDIFAHETNIDMSSKFIIFNIKNLEERLKPFAMKVILDQIWRQVVANQNKVTTWLYFDELQLNFDTEENAAWFMKLWSRVRKYGAIPTGITQNVATLLEQSAGQKMISNSEFLVLLRQKPVDLEQLQRVIKLSPALLKYVGEKVPQGTGLISAGGVSVPFENPIPEDTRLFELLNTDAK</sequence>
<proteinExistence type="predicted"/>
<dbReference type="AlphaFoldDB" id="A0AAN2QUB7"/>
<keyword evidence="1" id="KW-0175">Coiled coil</keyword>
<evidence type="ECO:0000313" key="3">
    <source>
        <dbReference type="EMBL" id="CUW08342.1"/>
    </source>
</evidence>
<dbReference type="PANTHER" id="PTHR30121">
    <property type="entry name" value="UNCHARACTERIZED PROTEIN YJGR-RELATED"/>
    <property type="match status" value="1"/>
</dbReference>
<dbReference type="EMBL" id="FBTB01000019">
    <property type="protein sequence ID" value="CUW17073.1"/>
    <property type="molecule type" value="Genomic_DNA"/>
</dbReference>
<evidence type="ECO:0000313" key="5">
    <source>
        <dbReference type="Proteomes" id="UP000198868"/>
    </source>
</evidence>
<evidence type="ECO:0000313" key="4">
    <source>
        <dbReference type="EMBL" id="CUW17073.1"/>
    </source>
</evidence>
<evidence type="ECO:0000256" key="1">
    <source>
        <dbReference type="SAM" id="Coils"/>
    </source>
</evidence>
<dbReference type="Proteomes" id="UP000198868">
    <property type="component" value="Unassembled WGS sequence"/>
</dbReference>
<dbReference type="InterPro" id="IPR002789">
    <property type="entry name" value="HerA_central"/>
</dbReference>
<dbReference type="InterPro" id="IPR051162">
    <property type="entry name" value="T4SS_component"/>
</dbReference>
<dbReference type="Gene3D" id="1.10.8.730">
    <property type="match status" value="1"/>
</dbReference>
<protein>
    <recommendedName>
        <fullName evidence="2">Helicase HerA central domain-containing protein</fullName>
    </recommendedName>
</protein>
<dbReference type="Pfam" id="PF01935">
    <property type="entry name" value="DUF87"/>
    <property type="match status" value="1"/>
</dbReference>
<dbReference type="NCBIfam" id="NF045971">
    <property type="entry name" value="conju_CD1110"/>
    <property type="match status" value="1"/>
</dbReference>
<dbReference type="SUPFAM" id="SSF52540">
    <property type="entry name" value="P-loop containing nucleoside triphosphate hydrolases"/>
    <property type="match status" value="1"/>
</dbReference>
<feature type="coiled-coil region" evidence="1">
    <location>
        <begin position="345"/>
        <end position="375"/>
    </location>
</feature>
<dbReference type="PANTHER" id="PTHR30121:SF6">
    <property type="entry name" value="SLR6007 PROTEIN"/>
    <property type="match status" value="1"/>
</dbReference>
<comment type="caution">
    <text evidence="3">The sequence shown here is derived from an EMBL/GenBank/DDBJ whole genome shotgun (WGS) entry which is preliminary data.</text>
</comment>
<dbReference type="Gene3D" id="3.40.50.300">
    <property type="entry name" value="P-loop containing nucleotide triphosphate hydrolases"/>
    <property type="match status" value="1"/>
</dbReference>
<evidence type="ECO:0000313" key="6">
    <source>
        <dbReference type="Proteomes" id="UP000199047"/>
    </source>
</evidence>
<reference evidence="5 6" key="1">
    <citation type="submission" date="2015-12" db="EMBL/GenBank/DDBJ databases">
        <authorList>
            <person name="Andreevskaya M."/>
        </authorList>
    </citation>
    <scope>NUCLEOTIDE SEQUENCE [LARGE SCALE GENOMIC DNA]</scope>
    <source>
        <strain evidence="4 6">KSL4-2</strain>
        <strain evidence="3 5">PL111</strain>
    </source>
</reference>
<accession>A0AAN2QUB7</accession>
<dbReference type="Proteomes" id="UP000199047">
    <property type="component" value="Unassembled WGS sequence"/>
</dbReference>
<evidence type="ECO:0000259" key="2">
    <source>
        <dbReference type="Pfam" id="PF01935"/>
    </source>
</evidence>
<name>A0AAN2QUB7_9LACO</name>
<dbReference type="EMBL" id="FBTU01000013">
    <property type="protein sequence ID" value="CUW08342.1"/>
    <property type="molecule type" value="Genomic_DNA"/>
</dbReference>
<feature type="domain" description="Helicase HerA central" evidence="2">
    <location>
        <begin position="439"/>
        <end position="521"/>
    </location>
</feature>
<keyword evidence="6" id="KW-1185">Reference proteome</keyword>
<organism evidence="3 5">
    <name type="scientific">Leuconostoc inhae</name>
    <dbReference type="NCBI Taxonomy" id="178001"/>
    <lineage>
        <taxon>Bacteria</taxon>
        <taxon>Bacillati</taxon>
        <taxon>Bacillota</taxon>
        <taxon>Bacilli</taxon>
        <taxon>Lactobacillales</taxon>
        <taxon>Lactobacillaceae</taxon>
        <taxon>Leuconostoc</taxon>
    </lineage>
</organism>
<dbReference type="RefSeq" id="WP_089885752.1">
    <property type="nucleotide sequence ID" value="NZ_FBSX01000022.1"/>
</dbReference>
<dbReference type="InterPro" id="IPR027417">
    <property type="entry name" value="P-loop_NTPase"/>
</dbReference>
<gene>
    <name evidence="4" type="ORF">KSL4_0608</name>
    <name evidence="3" type="ORF">PL111_0006</name>
</gene>